<accession>A0A0V0GJG9</accession>
<feature type="non-terminal residue" evidence="1">
    <location>
        <position position="1"/>
    </location>
</feature>
<reference evidence="1" key="1">
    <citation type="submission" date="2015-12" db="EMBL/GenBank/DDBJ databases">
        <title>Gene expression during late stages of embryo sac development: a critical building block for successful pollen-pistil interactions.</title>
        <authorList>
            <person name="Liu Y."/>
            <person name="Joly V."/>
            <person name="Sabar M."/>
            <person name="Matton D.P."/>
        </authorList>
    </citation>
    <scope>NUCLEOTIDE SEQUENCE</scope>
</reference>
<evidence type="ECO:0000313" key="1">
    <source>
        <dbReference type="EMBL" id="JAP08370.1"/>
    </source>
</evidence>
<dbReference type="AlphaFoldDB" id="A0A0V0GJG9"/>
<name>A0A0V0GJG9_SOLCH</name>
<dbReference type="EMBL" id="GEDG01037025">
    <property type="protein sequence ID" value="JAP08370.1"/>
    <property type="molecule type" value="Transcribed_RNA"/>
</dbReference>
<proteinExistence type="predicted"/>
<sequence>PAETSMACHVHLIHINRTIATDCQTSKMKDSIYQEKQVNTTSYSYTAKEKMCKDEDKDNNRRR</sequence>
<protein>
    <submittedName>
        <fullName evidence="1">Putative ovule protein</fullName>
    </submittedName>
</protein>
<organism evidence="1">
    <name type="scientific">Solanum chacoense</name>
    <name type="common">Chaco potato</name>
    <dbReference type="NCBI Taxonomy" id="4108"/>
    <lineage>
        <taxon>Eukaryota</taxon>
        <taxon>Viridiplantae</taxon>
        <taxon>Streptophyta</taxon>
        <taxon>Embryophyta</taxon>
        <taxon>Tracheophyta</taxon>
        <taxon>Spermatophyta</taxon>
        <taxon>Magnoliopsida</taxon>
        <taxon>eudicotyledons</taxon>
        <taxon>Gunneridae</taxon>
        <taxon>Pentapetalae</taxon>
        <taxon>asterids</taxon>
        <taxon>lamiids</taxon>
        <taxon>Solanales</taxon>
        <taxon>Solanaceae</taxon>
        <taxon>Solanoideae</taxon>
        <taxon>Solaneae</taxon>
        <taxon>Solanum</taxon>
    </lineage>
</organism>